<comment type="caution">
    <text evidence="1">The sequence shown here is derived from an EMBL/GenBank/DDBJ whole genome shotgun (WGS) entry which is preliminary data.</text>
</comment>
<sequence length="162" mass="16657">MSRDPQVLDYLQDVRYLPIPPEPAMNSSGSLRLGGTACALAAAAVLGQPATASAYITDVAVSGGFGLGFIQYGVGCTYTVTATGAPGDQVVFADSVNGQPGGGTFGPVEEEEPGVFTADWNPSVIGRHTVSAGGATTNVNVQVGYDFGIICFTLPEWVHLPF</sequence>
<protein>
    <submittedName>
        <fullName evidence="1">Uncharacterized protein</fullName>
    </submittedName>
</protein>
<dbReference type="RefSeq" id="WP_033241158.1">
    <property type="nucleotide sequence ID" value="NZ_JBIRUQ010000001.1"/>
</dbReference>
<keyword evidence="2" id="KW-1185">Reference proteome</keyword>
<dbReference type="Proteomes" id="UP001611263">
    <property type="component" value="Unassembled WGS sequence"/>
</dbReference>
<proteinExistence type="predicted"/>
<name>A0ABW7TDV6_9NOCA</name>
<evidence type="ECO:0000313" key="2">
    <source>
        <dbReference type="Proteomes" id="UP001611263"/>
    </source>
</evidence>
<reference evidence="1 2" key="1">
    <citation type="submission" date="2024-10" db="EMBL/GenBank/DDBJ databases">
        <title>The Natural Products Discovery Center: Release of the First 8490 Sequenced Strains for Exploring Actinobacteria Biosynthetic Diversity.</title>
        <authorList>
            <person name="Kalkreuter E."/>
            <person name="Kautsar S.A."/>
            <person name="Yang D."/>
            <person name="Bader C.D."/>
            <person name="Teijaro C.N."/>
            <person name="Fluegel L."/>
            <person name="Davis C.M."/>
            <person name="Simpson J.R."/>
            <person name="Lauterbach L."/>
            <person name="Steele A.D."/>
            <person name="Gui C."/>
            <person name="Meng S."/>
            <person name="Li G."/>
            <person name="Viehrig K."/>
            <person name="Ye F."/>
            <person name="Su P."/>
            <person name="Kiefer A.F."/>
            <person name="Nichols A."/>
            <person name="Cepeda A.J."/>
            <person name="Yan W."/>
            <person name="Fan B."/>
            <person name="Jiang Y."/>
            <person name="Adhikari A."/>
            <person name="Zheng C.-J."/>
            <person name="Schuster L."/>
            <person name="Cowan T.M."/>
            <person name="Smanski M.J."/>
            <person name="Chevrette M.G."/>
            <person name="De Carvalho L.P.S."/>
            <person name="Shen B."/>
        </authorList>
    </citation>
    <scope>NUCLEOTIDE SEQUENCE [LARGE SCALE GENOMIC DNA]</scope>
    <source>
        <strain evidence="1 2">NPDC020568</strain>
    </source>
</reference>
<dbReference type="GeneID" id="93506518"/>
<gene>
    <name evidence="1" type="ORF">ACH4WX_00635</name>
</gene>
<dbReference type="EMBL" id="JBIRUQ010000001">
    <property type="protein sequence ID" value="MFI1459206.1"/>
    <property type="molecule type" value="Genomic_DNA"/>
</dbReference>
<evidence type="ECO:0000313" key="1">
    <source>
        <dbReference type="EMBL" id="MFI1459206.1"/>
    </source>
</evidence>
<accession>A0ABW7TDV6</accession>
<organism evidence="1 2">
    <name type="scientific">Nocardia carnea</name>
    <dbReference type="NCBI Taxonomy" id="37328"/>
    <lineage>
        <taxon>Bacteria</taxon>
        <taxon>Bacillati</taxon>
        <taxon>Actinomycetota</taxon>
        <taxon>Actinomycetes</taxon>
        <taxon>Mycobacteriales</taxon>
        <taxon>Nocardiaceae</taxon>
        <taxon>Nocardia</taxon>
    </lineage>
</organism>